<dbReference type="EnsemblMetazoa" id="CapteT110234">
    <property type="protein sequence ID" value="CapteP110234"/>
    <property type="gene ID" value="CapteG110234"/>
</dbReference>
<feature type="domain" description="AATF leucine zipper-containing" evidence="4">
    <location>
        <begin position="172"/>
        <end position="329"/>
    </location>
</feature>
<dbReference type="OrthoDB" id="5783963at2759"/>
<reference evidence="5 7" key="2">
    <citation type="journal article" date="2013" name="Nature">
        <title>Insights into bilaterian evolution from three spiralian genomes.</title>
        <authorList>
            <person name="Simakov O."/>
            <person name="Marletaz F."/>
            <person name="Cho S.J."/>
            <person name="Edsinger-Gonzales E."/>
            <person name="Havlak P."/>
            <person name="Hellsten U."/>
            <person name="Kuo D.H."/>
            <person name="Larsson T."/>
            <person name="Lv J."/>
            <person name="Arendt D."/>
            <person name="Savage R."/>
            <person name="Osoegawa K."/>
            <person name="de Jong P."/>
            <person name="Grimwood J."/>
            <person name="Chapman J.A."/>
            <person name="Shapiro H."/>
            <person name="Aerts A."/>
            <person name="Otillar R.P."/>
            <person name="Terry A.Y."/>
            <person name="Boore J.L."/>
            <person name="Grigoriev I.V."/>
            <person name="Lindberg D.R."/>
            <person name="Seaver E.C."/>
            <person name="Weisblat D.A."/>
            <person name="Putnam N.H."/>
            <person name="Rokhsar D.S."/>
        </authorList>
    </citation>
    <scope>NUCLEOTIDE SEQUENCE</scope>
    <source>
        <strain evidence="5 7">I ESC-2004</strain>
    </source>
</reference>
<feature type="compositionally biased region" description="Acidic residues" evidence="2">
    <location>
        <begin position="274"/>
        <end position="292"/>
    </location>
</feature>
<dbReference type="InterPro" id="IPR039223">
    <property type="entry name" value="AATF/Bfr2"/>
</dbReference>
<evidence type="ECO:0000313" key="5">
    <source>
        <dbReference type="EMBL" id="ELT89767.1"/>
    </source>
</evidence>
<dbReference type="FunCoup" id="R7TE75">
    <property type="interactions" value="1785"/>
</dbReference>
<dbReference type="InterPro" id="IPR025160">
    <property type="entry name" value="AATF"/>
</dbReference>
<dbReference type="STRING" id="283909.R7TE75"/>
<organism evidence="5">
    <name type="scientific">Capitella teleta</name>
    <name type="common">Polychaete worm</name>
    <dbReference type="NCBI Taxonomy" id="283909"/>
    <lineage>
        <taxon>Eukaryota</taxon>
        <taxon>Metazoa</taxon>
        <taxon>Spiralia</taxon>
        <taxon>Lophotrochozoa</taxon>
        <taxon>Annelida</taxon>
        <taxon>Polychaeta</taxon>
        <taxon>Sedentaria</taxon>
        <taxon>Scolecida</taxon>
        <taxon>Capitellidae</taxon>
        <taxon>Capitella</taxon>
    </lineage>
</organism>
<feature type="compositionally biased region" description="Acidic residues" evidence="2">
    <location>
        <begin position="121"/>
        <end position="152"/>
    </location>
</feature>
<accession>R7TE75</accession>
<sequence length="508" mass="58222">MASLSEQLATLANPTPDFGDPELADESSAAKLTDKFTEDDIDEEDWGAPLGKSIRRKTTGLLSDSDKKYAGKKTSRNDVSEDENMYDVEEDGDDEDKISVEEEEEEEEGEDDRSGEVSQFGDDDDDDDDDDDEEDDDNDEEDDEDNEKDEETSGGSHQEKMRSFSERNVAEEVAKGEATKKQLALFDSFLELRIKLQKLLTCTNQMPLPTDWSKLEEAGGKPYLKAMKQGQAAVNGLLEQLVDLQAALLSQNPQTSYIVKSSGRKRTKSRGSDDESIASDEDAEEEEEEQEEEQPKKKRKLKEYPHLISDRHHSFQKFRNETIQKWFDKTRVASGKLSKGFSAFDQSTLKQIEQILSDKKRLVLRTQLRRSAYHILGMPEQAEEADIDNNEPEDDEAIIEKNYNAEIFDDDDFYHLLLRELIQRKSMDLNDPLAIANHYSEIRKMRNKAKKQVDSRNSKDRKVKYDIHSKLMNFMAPNDVSSWTDEAKDELYMSLFGKIQAKIEEVNR</sequence>
<dbReference type="PANTHER" id="PTHR15565">
    <property type="entry name" value="AATF PROTEIN APOPTOSIS ANTAGONIZING TRANSCRIPTION FACTOR"/>
    <property type="match status" value="1"/>
</dbReference>
<comment type="similarity">
    <text evidence="1">Belongs to the AATF family.</text>
</comment>
<evidence type="ECO:0000313" key="7">
    <source>
        <dbReference type="Proteomes" id="UP000014760"/>
    </source>
</evidence>
<dbReference type="Pfam" id="PF13339">
    <property type="entry name" value="AATF-Che1"/>
    <property type="match status" value="1"/>
</dbReference>
<dbReference type="OMA" id="INFMAPN"/>
<dbReference type="EMBL" id="KB311194">
    <property type="protein sequence ID" value="ELT89767.1"/>
    <property type="molecule type" value="Genomic_DNA"/>
</dbReference>
<reference evidence="7" key="1">
    <citation type="submission" date="2012-12" db="EMBL/GenBank/DDBJ databases">
        <authorList>
            <person name="Hellsten U."/>
            <person name="Grimwood J."/>
            <person name="Chapman J.A."/>
            <person name="Shapiro H."/>
            <person name="Aerts A."/>
            <person name="Otillar R.P."/>
            <person name="Terry A.Y."/>
            <person name="Boore J.L."/>
            <person name="Simakov O."/>
            <person name="Marletaz F."/>
            <person name="Cho S.-J."/>
            <person name="Edsinger-Gonzales E."/>
            <person name="Havlak P."/>
            <person name="Kuo D.-H."/>
            <person name="Larsson T."/>
            <person name="Lv J."/>
            <person name="Arendt D."/>
            <person name="Savage R."/>
            <person name="Osoegawa K."/>
            <person name="de Jong P."/>
            <person name="Lindberg D.R."/>
            <person name="Seaver E.C."/>
            <person name="Weisblat D.A."/>
            <person name="Putnam N.H."/>
            <person name="Grigoriev I.V."/>
            <person name="Rokhsar D.S."/>
        </authorList>
    </citation>
    <scope>NUCLEOTIDE SEQUENCE</scope>
    <source>
        <strain evidence="7">I ESC-2004</strain>
    </source>
</reference>
<dbReference type="PANTHER" id="PTHR15565:SF0">
    <property type="entry name" value="PROTEIN AATF"/>
    <property type="match status" value="1"/>
</dbReference>
<dbReference type="Pfam" id="PF08164">
    <property type="entry name" value="TRAUB"/>
    <property type="match status" value="1"/>
</dbReference>
<evidence type="ECO:0000259" key="4">
    <source>
        <dbReference type="Pfam" id="PF13339"/>
    </source>
</evidence>
<proteinExistence type="inferred from homology"/>
<dbReference type="InterPro" id="IPR012617">
    <property type="entry name" value="AATF_C"/>
</dbReference>
<dbReference type="AlphaFoldDB" id="R7TE75"/>
<keyword evidence="7" id="KW-1185">Reference proteome</keyword>
<dbReference type="HOGENOM" id="CLU_018299_1_2_1"/>
<evidence type="ECO:0008006" key="8">
    <source>
        <dbReference type="Google" id="ProtNLM"/>
    </source>
</evidence>
<feature type="compositionally biased region" description="Basic and acidic residues" evidence="2">
    <location>
        <begin position="157"/>
        <end position="180"/>
    </location>
</feature>
<feature type="region of interest" description="Disordered" evidence="2">
    <location>
        <begin position="1"/>
        <end position="180"/>
    </location>
</feature>
<dbReference type="GO" id="GO:0006357">
    <property type="term" value="P:regulation of transcription by RNA polymerase II"/>
    <property type="evidence" value="ECO:0007669"/>
    <property type="project" value="TreeGrafter"/>
</dbReference>
<evidence type="ECO:0000313" key="6">
    <source>
        <dbReference type="EnsemblMetazoa" id="CapteP110234"/>
    </source>
</evidence>
<feature type="compositionally biased region" description="Polar residues" evidence="2">
    <location>
        <begin position="1"/>
        <end position="13"/>
    </location>
</feature>
<feature type="compositionally biased region" description="Acidic residues" evidence="2">
    <location>
        <begin position="80"/>
        <end position="113"/>
    </location>
</feature>
<dbReference type="Proteomes" id="UP000014760">
    <property type="component" value="Unassembled WGS sequence"/>
</dbReference>
<protein>
    <recommendedName>
        <fullName evidence="8">Protein AATF</fullName>
    </recommendedName>
</protein>
<feature type="compositionally biased region" description="Basic and acidic residues" evidence="2">
    <location>
        <begin position="64"/>
        <end position="79"/>
    </location>
</feature>
<reference evidence="6" key="3">
    <citation type="submission" date="2015-06" db="UniProtKB">
        <authorList>
            <consortium name="EnsemblMetazoa"/>
        </authorList>
    </citation>
    <scope>IDENTIFICATION</scope>
</reference>
<feature type="domain" description="Apoptosis-antagonizing transcription factor C-terminal" evidence="3">
    <location>
        <begin position="414"/>
        <end position="496"/>
    </location>
</feature>
<dbReference type="GO" id="GO:0005730">
    <property type="term" value="C:nucleolus"/>
    <property type="evidence" value="ECO:0007669"/>
    <property type="project" value="TreeGrafter"/>
</dbReference>
<name>R7TE75_CAPTE</name>
<gene>
    <name evidence="5" type="ORF">CAPTEDRAFT_110234</name>
</gene>
<evidence type="ECO:0000256" key="2">
    <source>
        <dbReference type="SAM" id="MobiDB-lite"/>
    </source>
</evidence>
<evidence type="ECO:0000256" key="1">
    <source>
        <dbReference type="ARBA" id="ARBA00008966"/>
    </source>
</evidence>
<evidence type="ECO:0000259" key="3">
    <source>
        <dbReference type="Pfam" id="PF08164"/>
    </source>
</evidence>
<feature type="region of interest" description="Disordered" evidence="2">
    <location>
        <begin position="258"/>
        <end position="304"/>
    </location>
</feature>
<dbReference type="EMBL" id="AMQN01014707">
    <property type="status" value="NOT_ANNOTATED_CDS"/>
    <property type="molecule type" value="Genomic_DNA"/>
</dbReference>